<keyword evidence="3 4" id="KW-0810">Translation regulation</keyword>
<dbReference type="RefSeq" id="WP_036275270.1">
    <property type="nucleotide sequence ID" value="NZ_CP014476.1"/>
</dbReference>
<comment type="subunit">
    <text evidence="4">Interacts with translational regulator CsrA and flagellin(s).</text>
</comment>
<keyword evidence="5" id="KW-0966">Cell projection</keyword>
<dbReference type="HAMAP" id="MF_01185">
    <property type="entry name" value="FliW"/>
    <property type="match status" value="1"/>
</dbReference>
<evidence type="ECO:0000256" key="2">
    <source>
        <dbReference type="ARBA" id="ARBA00022795"/>
    </source>
</evidence>
<sequence length="152" mass="17077">MEIQSKLLGNQDINPDTIINFPRGLPGFEDQTRFKLFHQEGSEIVYWLQSVDNAELTFSAAHPSNFNINYNFTVTDPEETLLQIEPGDELVILILLHKDNEQDNGKPTIKGSIKSPILINANKRIGMQKVLVAIEQSITLTEKVSEIDVSEA</sequence>
<dbReference type="GO" id="GO:0005737">
    <property type="term" value="C:cytoplasm"/>
    <property type="evidence" value="ECO:0007669"/>
    <property type="project" value="UniProtKB-SubCell"/>
</dbReference>
<dbReference type="PANTHER" id="PTHR39190:SF1">
    <property type="entry name" value="FLAGELLAR ASSEMBLY FACTOR FLIW"/>
    <property type="match status" value="1"/>
</dbReference>
<dbReference type="GO" id="GO:0044780">
    <property type="term" value="P:bacterial-type flagellum assembly"/>
    <property type="evidence" value="ECO:0007669"/>
    <property type="project" value="UniProtKB-UniRule"/>
</dbReference>
<proteinExistence type="inferred from homology"/>
<dbReference type="Gene3D" id="2.30.290.10">
    <property type="entry name" value="BH3618-like"/>
    <property type="match status" value="1"/>
</dbReference>
<dbReference type="Pfam" id="PF02623">
    <property type="entry name" value="FliW"/>
    <property type="match status" value="1"/>
</dbReference>
<dbReference type="STRING" id="1538553.JT25_009355"/>
<reference evidence="5 6" key="1">
    <citation type="journal article" date="2015" name="Environ. Microbiol.">
        <title>Methane oxidation coupled to nitrate reduction under hypoxia by the Gammaproteobacterium Methylomonas denitrificans, sp. nov. type strain FJG1.</title>
        <authorList>
            <person name="Kits K.D."/>
            <person name="Klotz M.G."/>
            <person name="Stein L.Y."/>
        </authorList>
    </citation>
    <scope>NUCLEOTIDE SEQUENCE [LARGE SCALE GENOMIC DNA]</scope>
    <source>
        <strain evidence="5 6">FJG1</strain>
    </source>
</reference>
<keyword evidence="1 4" id="KW-0963">Cytoplasm</keyword>
<dbReference type="KEGG" id="mdn:JT25_009355"/>
<comment type="function">
    <text evidence="4">Acts as an anti-CsrA protein, binds CsrA and prevents it from repressing translation of its target genes, one of which is flagellin. Binds to flagellin and participates in the assembly of the flagellum.</text>
</comment>
<name>A0A126T4P9_9GAMM</name>
<keyword evidence="4" id="KW-0143">Chaperone</keyword>
<organism evidence="5 6">
    <name type="scientific">Methylomonas denitrificans</name>
    <dbReference type="NCBI Taxonomy" id="1538553"/>
    <lineage>
        <taxon>Bacteria</taxon>
        <taxon>Pseudomonadati</taxon>
        <taxon>Pseudomonadota</taxon>
        <taxon>Gammaproteobacteria</taxon>
        <taxon>Methylococcales</taxon>
        <taxon>Methylococcaceae</taxon>
        <taxon>Methylomonas</taxon>
    </lineage>
</organism>
<comment type="similarity">
    <text evidence="4">Belongs to the FliW family.</text>
</comment>
<dbReference type="PANTHER" id="PTHR39190">
    <property type="entry name" value="FLAGELLAR ASSEMBLY FACTOR FLIW"/>
    <property type="match status" value="1"/>
</dbReference>
<keyword evidence="2 4" id="KW-1005">Bacterial flagellum biogenesis</keyword>
<dbReference type="InterPro" id="IPR003775">
    <property type="entry name" value="Flagellar_assembly_factor_FliW"/>
</dbReference>
<dbReference type="InterPro" id="IPR024046">
    <property type="entry name" value="Flagellar_assmbl_FliW_dom_sf"/>
</dbReference>
<dbReference type="AlphaFoldDB" id="A0A126T4P9"/>
<keyword evidence="6" id="KW-1185">Reference proteome</keyword>
<evidence type="ECO:0000256" key="3">
    <source>
        <dbReference type="ARBA" id="ARBA00022845"/>
    </source>
</evidence>
<protein>
    <recommendedName>
        <fullName evidence="4">Flagellar assembly factor FliW</fullName>
    </recommendedName>
</protein>
<evidence type="ECO:0000256" key="1">
    <source>
        <dbReference type="ARBA" id="ARBA00022490"/>
    </source>
</evidence>
<dbReference type="SUPFAM" id="SSF141457">
    <property type="entry name" value="BH3618-like"/>
    <property type="match status" value="1"/>
</dbReference>
<keyword evidence="5" id="KW-0969">Cilium</keyword>
<evidence type="ECO:0000256" key="4">
    <source>
        <dbReference type="HAMAP-Rule" id="MF_01185"/>
    </source>
</evidence>
<evidence type="ECO:0000313" key="5">
    <source>
        <dbReference type="EMBL" id="AMK76694.1"/>
    </source>
</evidence>
<dbReference type="Proteomes" id="UP000030512">
    <property type="component" value="Chromosome"/>
</dbReference>
<accession>A0A126T4P9</accession>
<dbReference type="EMBL" id="CP014476">
    <property type="protein sequence ID" value="AMK76694.1"/>
    <property type="molecule type" value="Genomic_DNA"/>
</dbReference>
<keyword evidence="5" id="KW-0282">Flagellum</keyword>
<dbReference type="OrthoDB" id="9801235at2"/>
<comment type="subcellular location">
    <subcellularLocation>
        <location evidence="4">Cytoplasm</location>
    </subcellularLocation>
</comment>
<gene>
    <name evidence="4" type="primary">fliW</name>
    <name evidence="5" type="ORF">JT25_009355</name>
</gene>
<dbReference type="GO" id="GO:0006417">
    <property type="term" value="P:regulation of translation"/>
    <property type="evidence" value="ECO:0007669"/>
    <property type="project" value="UniProtKB-KW"/>
</dbReference>
<evidence type="ECO:0000313" key="6">
    <source>
        <dbReference type="Proteomes" id="UP000030512"/>
    </source>
</evidence>